<organism evidence="4 5">
    <name type="scientific">Streptodolium elevatio</name>
    <dbReference type="NCBI Taxonomy" id="3157996"/>
    <lineage>
        <taxon>Bacteria</taxon>
        <taxon>Bacillati</taxon>
        <taxon>Actinomycetota</taxon>
        <taxon>Actinomycetes</taxon>
        <taxon>Kitasatosporales</taxon>
        <taxon>Streptomycetaceae</taxon>
        <taxon>Streptodolium</taxon>
    </lineage>
</organism>
<evidence type="ECO:0000313" key="4">
    <source>
        <dbReference type="EMBL" id="MEU8137683.1"/>
    </source>
</evidence>
<dbReference type="RefSeq" id="WP_358359933.1">
    <property type="nucleotide sequence ID" value="NZ_JBEZFP010000096.1"/>
</dbReference>
<name>A0ABV3DPK7_9ACTN</name>
<dbReference type="EMBL" id="JBEZFP010000096">
    <property type="protein sequence ID" value="MEU8137683.1"/>
    <property type="molecule type" value="Genomic_DNA"/>
</dbReference>
<dbReference type="SMART" id="SM00641">
    <property type="entry name" value="Glyco_25"/>
    <property type="match status" value="1"/>
</dbReference>
<dbReference type="InterPro" id="IPR018077">
    <property type="entry name" value="Glyco_hydro_fam25_subgr"/>
</dbReference>
<dbReference type="PROSITE" id="PS51904">
    <property type="entry name" value="GLYCOSYL_HYDROL_F25_2"/>
    <property type="match status" value="1"/>
</dbReference>
<evidence type="ECO:0000256" key="1">
    <source>
        <dbReference type="ARBA" id="ARBA00010646"/>
    </source>
</evidence>
<gene>
    <name evidence="4" type="ORF">AB0C36_29740</name>
</gene>
<dbReference type="SUPFAM" id="SSF51445">
    <property type="entry name" value="(Trans)glycosidases"/>
    <property type="match status" value="1"/>
</dbReference>
<dbReference type="InterPro" id="IPR017853">
    <property type="entry name" value="GH"/>
</dbReference>
<proteinExistence type="inferred from homology"/>
<dbReference type="PANTHER" id="PTHR34135">
    <property type="entry name" value="LYSOZYME"/>
    <property type="match status" value="1"/>
</dbReference>
<comment type="similarity">
    <text evidence="1">Belongs to the glycosyl hydrolase 25 family.</text>
</comment>
<comment type="caution">
    <text evidence="4">The sequence shown here is derived from an EMBL/GenBank/DDBJ whole genome shotgun (WGS) entry which is preliminary data.</text>
</comment>
<dbReference type="CDD" id="cd00599">
    <property type="entry name" value="GH25_muramidase"/>
    <property type="match status" value="1"/>
</dbReference>
<dbReference type="GO" id="GO:0016787">
    <property type="term" value="F:hydrolase activity"/>
    <property type="evidence" value="ECO:0007669"/>
    <property type="project" value="UniProtKB-KW"/>
</dbReference>
<keyword evidence="5" id="KW-1185">Reference proteome</keyword>
<evidence type="ECO:0000256" key="3">
    <source>
        <dbReference type="ARBA" id="ARBA00023295"/>
    </source>
</evidence>
<dbReference type="Pfam" id="PF01183">
    <property type="entry name" value="Glyco_hydro_25"/>
    <property type="match status" value="1"/>
</dbReference>
<accession>A0ABV3DPK7</accession>
<protein>
    <submittedName>
        <fullName evidence="4">Glycoside hydrolase family 25 protein</fullName>
    </submittedName>
</protein>
<keyword evidence="2 4" id="KW-0378">Hydrolase</keyword>
<dbReference type="PANTHER" id="PTHR34135:SF2">
    <property type="entry name" value="LYSOZYME"/>
    <property type="match status" value="1"/>
</dbReference>
<evidence type="ECO:0000256" key="2">
    <source>
        <dbReference type="ARBA" id="ARBA00022801"/>
    </source>
</evidence>
<sequence length="471" mass="52132">MGIKGYDVSDYQQSIPDDAQFVFVKVTEGRGHIQDNWRAKVKEARAQGCVIGYYHFGRSDVPPAQEFDNFRREVVKELRAGELLVYDFEPYNQDVSAATATTRKNEFLRLMKDAFPGHRCGMYTNVDWWTRTDDNHGDFLWIADYVEPGKPGIRARWMFHQYTEDPIDTNLYPGTLAELRAYAGGGTTGTTAAGGGTVLLPVNGYLAAAAWQPGDGERVTYGKLMNVRTRRMLQAAEAILGRKFRVTQGSFSTGVSASAGTHDGGGVLDLVPLGYDEVKALRRAGFAAWNRLKADGFPDEHIHAIAVGDPTMSPSAKDQVDSFFRGRNALRGQGPDNFRLREADRVLTGIHPDEPPPAAPTPEEDAEMFAPYEFTSGATTIPLEPSNGGAMKWGSLYFAFKVAEGDNNNKPVASVRIELQHDDGRWSLWKPNFEQTVDSPRWVAVLPDGYAALRFYTNVRCHGYVTGKSNA</sequence>
<dbReference type="InterPro" id="IPR002053">
    <property type="entry name" value="Glyco_hydro_25"/>
</dbReference>
<evidence type="ECO:0000313" key="5">
    <source>
        <dbReference type="Proteomes" id="UP001551482"/>
    </source>
</evidence>
<dbReference type="Proteomes" id="UP001551482">
    <property type="component" value="Unassembled WGS sequence"/>
</dbReference>
<dbReference type="Gene3D" id="3.20.20.80">
    <property type="entry name" value="Glycosidases"/>
    <property type="match status" value="1"/>
</dbReference>
<reference evidence="4 5" key="1">
    <citation type="submission" date="2024-06" db="EMBL/GenBank/DDBJ databases">
        <title>The Natural Products Discovery Center: Release of the First 8490 Sequenced Strains for Exploring Actinobacteria Biosynthetic Diversity.</title>
        <authorList>
            <person name="Kalkreuter E."/>
            <person name="Kautsar S.A."/>
            <person name="Yang D."/>
            <person name="Bader C.D."/>
            <person name="Teijaro C.N."/>
            <person name="Fluegel L."/>
            <person name="Davis C.M."/>
            <person name="Simpson J.R."/>
            <person name="Lauterbach L."/>
            <person name="Steele A.D."/>
            <person name="Gui C."/>
            <person name="Meng S."/>
            <person name="Li G."/>
            <person name="Viehrig K."/>
            <person name="Ye F."/>
            <person name="Su P."/>
            <person name="Kiefer A.F."/>
            <person name="Nichols A."/>
            <person name="Cepeda A.J."/>
            <person name="Yan W."/>
            <person name="Fan B."/>
            <person name="Jiang Y."/>
            <person name="Adhikari A."/>
            <person name="Zheng C.-J."/>
            <person name="Schuster L."/>
            <person name="Cowan T.M."/>
            <person name="Smanski M.J."/>
            <person name="Chevrette M.G."/>
            <person name="De Carvalho L.P.S."/>
            <person name="Shen B."/>
        </authorList>
    </citation>
    <scope>NUCLEOTIDE SEQUENCE [LARGE SCALE GENOMIC DNA]</scope>
    <source>
        <strain evidence="4 5">NPDC048946</strain>
    </source>
</reference>
<keyword evidence="3" id="KW-0326">Glycosidase</keyword>